<accession>A0A2U2BMJ0</accession>
<dbReference type="InterPro" id="IPR000620">
    <property type="entry name" value="EamA_dom"/>
</dbReference>
<dbReference type="EMBL" id="QEXO01000001">
    <property type="protein sequence ID" value="PWE15228.1"/>
    <property type="molecule type" value="Genomic_DNA"/>
</dbReference>
<evidence type="ECO:0000313" key="9">
    <source>
        <dbReference type="Proteomes" id="UP000245216"/>
    </source>
</evidence>
<evidence type="ECO:0000313" key="8">
    <source>
        <dbReference type="EMBL" id="PWE15228.1"/>
    </source>
</evidence>
<name>A0A2U2BMJ0_ALCFA</name>
<dbReference type="RefSeq" id="WP_109088151.1">
    <property type="nucleotide sequence ID" value="NZ_QEXO01000001.1"/>
</dbReference>
<dbReference type="PANTHER" id="PTHR32322:SF2">
    <property type="entry name" value="EAMA DOMAIN-CONTAINING PROTEIN"/>
    <property type="match status" value="1"/>
</dbReference>
<evidence type="ECO:0000256" key="6">
    <source>
        <dbReference type="SAM" id="Phobius"/>
    </source>
</evidence>
<evidence type="ECO:0000256" key="4">
    <source>
        <dbReference type="ARBA" id="ARBA00022989"/>
    </source>
</evidence>
<reference evidence="8 9" key="2">
    <citation type="submission" date="2018-05" db="EMBL/GenBank/DDBJ databases">
        <authorList>
            <person name="Lanie J.A."/>
            <person name="Ng W.-L."/>
            <person name="Kazmierczak K.M."/>
            <person name="Andrzejewski T.M."/>
            <person name="Davidsen T.M."/>
            <person name="Wayne K.J."/>
            <person name="Tettelin H."/>
            <person name="Glass J.I."/>
            <person name="Rusch D."/>
            <person name="Podicherti R."/>
            <person name="Tsui H.-C.T."/>
            <person name="Winkler M.E."/>
        </authorList>
    </citation>
    <scope>NUCLEOTIDE SEQUENCE [LARGE SCALE GENOMIC DNA]</scope>
    <source>
        <strain evidence="8 9">YBY</strain>
    </source>
</reference>
<feature type="domain" description="EamA" evidence="7">
    <location>
        <begin position="148"/>
        <end position="281"/>
    </location>
</feature>
<evidence type="ECO:0000256" key="5">
    <source>
        <dbReference type="ARBA" id="ARBA00023136"/>
    </source>
</evidence>
<dbReference type="GO" id="GO:0016020">
    <property type="term" value="C:membrane"/>
    <property type="evidence" value="ECO:0007669"/>
    <property type="project" value="UniProtKB-SubCell"/>
</dbReference>
<keyword evidence="3 6" id="KW-0812">Transmembrane</keyword>
<keyword evidence="5 6" id="KW-0472">Membrane</keyword>
<evidence type="ECO:0000259" key="7">
    <source>
        <dbReference type="Pfam" id="PF00892"/>
    </source>
</evidence>
<feature type="transmembrane region" description="Helical" evidence="6">
    <location>
        <begin position="208"/>
        <end position="228"/>
    </location>
</feature>
<feature type="transmembrane region" description="Helical" evidence="6">
    <location>
        <begin position="122"/>
        <end position="141"/>
    </location>
</feature>
<feature type="transmembrane region" description="Helical" evidence="6">
    <location>
        <begin position="263"/>
        <end position="281"/>
    </location>
</feature>
<comment type="subcellular location">
    <subcellularLocation>
        <location evidence="1">Membrane</location>
        <topology evidence="1">Multi-pass membrane protein</topology>
    </subcellularLocation>
</comment>
<feature type="transmembrane region" description="Helical" evidence="6">
    <location>
        <begin position="36"/>
        <end position="56"/>
    </location>
</feature>
<sequence length="286" mass="30511">MISSSRAQGGAIALFVLLWGSAGIFTRIGLDHGSVMAMLILRFAIALPMVIMLGHFNGGWLPPKGQRLLPAISGLLMIGLYSFFYFETLAQGITPGLLATILGVQPILTLALTERRFSLSRVAGLALSLTGLILVVYQSLIVSRLSVMGLVFAIAALLSITVGTIVQKRQPVGALQGMPLQYSLSLGLFILASLGLGQEIRWENTLGFWGPVVWLGLVISVLAQLLLYRMIRSGNLVNVTSLFYLVPVVTAGLDFLILGNTLAARAGLGLVAILAGLWLTLRKKAA</sequence>
<feature type="transmembrane region" description="Helical" evidence="6">
    <location>
        <begin position="12"/>
        <end position="30"/>
    </location>
</feature>
<dbReference type="InterPro" id="IPR037185">
    <property type="entry name" value="EmrE-like"/>
</dbReference>
<dbReference type="SUPFAM" id="SSF103481">
    <property type="entry name" value="Multidrug resistance efflux transporter EmrE"/>
    <property type="match status" value="2"/>
</dbReference>
<dbReference type="AlphaFoldDB" id="A0A2U2BMJ0"/>
<gene>
    <name evidence="8" type="ORF">DF183_00360</name>
</gene>
<dbReference type="Proteomes" id="UP000245216">
    <property type="component" value="Unassembled WGS sequence"/>
</dbReference>
<feature type="domain" description="EamA" evidence="7">
    <location>
        <begin position="12"/>
        <end position="136"/>
    </location>
</feature>
<proteinExistence type="inferred from homology"/>
<evidence type="ECO:0000256" key="2">
    <source>
        <dbReference type="ARBA" id="ARBA00007362"/>
    </source>
</evidence>
<comment type="caution">
    <text evidence="8">The sequence shown here is derived from an EMBL/GenBank/DDBJ whole genome shotgun (WGS) entry which is preliminary data.</text>
</comment>
<reference evidence="8 9" key="1">
    <citation type="submission" date="2018-05" db="EMBL/GenBank/DDBJ databases">
        <title>Genome Sequence of an Efficient Indole-Degrading Bacterium, Alcaligenes sp.YBY.</title>
        <authorList>
            <person name="Yang B."/>
        </authorList>
    </citation>
    <scope>NUCLEOTIDE SEQUENCE [LARGE SCALE GENOMIC DNA]</scope>
    <source>
        <strain evidence="8 9">YBY</strain>
    </source>
</reference>
<comment type="similarity">
    <text evidence="2">Belongs to the EamA transporter family.</text>
</comment>
<feature type="transmembrane region" description="Helical" evidence="6">
    <location>
        <begin position="68"/>
        <end position="86"/>
    </location>
</feature>
<dbReference type="InterPro" id="IPR050638">
    <property type="entry name" value="AA-Vitamin_Transporters"/>
</dbReference>
<feature type="transmembrane region" description="Helical" evidence="6">
    <location>
        <begin position="92"/>
        <end position="110"/>
    </location>
</feature>
<dbReference type="Pfam" id="PF00892">
    <property type="entry name" value="EamA"/>
    <property type="match status" value="2"/>
</dbReference>
<keyword evidence="4 6" id="KW-1133">Transmembrane helix</keyword>
<feature type="transmembrane region" description="Helical" evidence="6">
    <location>
        <begin position="235"/>
        <end position="257"/>
    </location>
</feature>
<evidence type="ECO:0000256" key="1">
    <source>
        <dbReference type="ARBA" id="ARBA00004141"/>
    </source>
</evidence>
<protein>
    <submittedName>
        <fullName evidence="8">EamA family transporter</fullName>
    </submittedName>
</protein>
<evidence type="ECO:0000256" key="3">
    <source>
        <dbReference type="ARBA" id="ARBA00022692"/>
    </source>
</evidence>
<dbReference type="PANTHER" id="PTHR32322">
    <property type="entry name" value="INNER MEMBRANE TRANSPORTER"/>
    <property type="match status" value="1"/>
</dbReference>
<feature type="transmembrane region" description="Helical" evidence="6">
    <location>
        <begin position="147"/>
        <end position="166"/>
    </location>
</feature>
<organism evidence="8 9">
    <name type="scientific">Alcaligenes faecalis</name>
    <dbReference type="NCBI Taxonomy" id="511"/>
    <lineage>
        <taxon>Bacteria</taxon>
        <taxon>Pseudomonadati</taxon>
        <taxon>Pseudomonadota</taxon>
        <taxon>Betaproteobacteria</taxon>
        <taxon>Burkholderiales</taxon>
        <taxon>Alcaligenaceae</taxon>
        <taxon>Alcaligenes</taxon>
    </lineage>
</organism>
<feature type="transmembrane region" description="Helical" evidence="6">
    <location>
        <begin position="178"/>
        <end position="196"/>
    </location>
</feature>